<sequence>MDPRSSMWRVLLSAGWTPRATLSRMDATCTGLLSYGSWKRHCDGRQNRHTTLLLDPHRLDVPIDRALSLVGSLLRKCVSVHPIRIVSDTRIRVT</sequence>
<protein>
    <submittedName>
        <fullName evidence="1">Uncharacterized protein</fullName>
    </submittedName>
</protein>
<dbReference type="Proteomes" id="UP000807115">
    <property type="component" value="Chromosome 6"/>
</dbReference>
<reference evidence="1" key="2">
    <citation type="submission" date="2020-10" db="EMBL/GenBank/DDBJ databases">
        <authorList>
            <person name="Cooper E.A."/>
            <person name="Brenton Z.W."/>
            <person name="Flinn B.S."/>
            <person name="Jenkins J."/>
            <person name="Shu S."/>
            <person name="Flowers D."/>
            <person name="Luo F."/>
            <person name="Wang Y."/>
            <person name="Xia P."/>
            <person name="Barry K."/>
            <person name="Daum C."/>
            <person name="Lipzen A."/>
            <person name="Yoshinaga Y."/>
            <person name="Schmutz J."/>
            <person name="Saski C."/>
            <person name="Vermerris W."/>
            <person name="Kresovich S."/>
        </authorList>
    </citation>
    <scope>NUCLEOTIDE SEQUENCE</scope>
</reference>
<dbReference type="AlphaFoldDB" id="A0A921QQR1"/>
<reference evidence="1" key="1">
    <citation type="journal article" date="2019" name="BMC Genomics">
        <title>A new reference genome for Sorghum bicolor reveals high levels of sequence similarity between sweet and grain genotypes: implications for the genetics of sugar metabolism.</title>
        <authorList>
            <person name="Cooper E.A."/>
            <person name="Brenton Z.W."/>
            <person name="Flinn B.S."/>
            <person name="Jenkins J."/>
            <person name="Shu S."/>
            <person name="Flowers D."/>
            <person name="Luo F."/>
            <person name="Wang Y."/>
            <person name="Xia P."/>
            <person name="Barry K."/>
            <person name="Daum C."/>
            <person name="Lipzen A."/>
            <person name="Yoshinaga Y."/>
            <person name="Schmutz J."/>
            <person name="Saski C."/>
            <person name="Vermerris W."/>
            <person name="Kresovich S."/>
        </authorList>
    </citation>
    <scope>NUCLEOTIDE SEQUENCE</scope>
</reference>
<comment type="caution">
    <text evidence="1">The sequence shown here is derived from an EMBL/GenBank/DDBJ whole genome shotgun (WGS) entry which is preliminary data.</text>
</comment>
<name>A0A921QQR1_SORBI</name>
<proteinExistence type="predicted"/>
<organism evidence="1 2">
    <name type="scientific">Sorghum bicolor</name>
    <name type="common">Sorghum</name>
    <name type="synonym">Sorghum vulgare</name>
    <dbReference type="NCBI Taxonomy" id="4558"/>
    <lineage>
        <taxon>Eukaryota</taxon>
        <taxon>Viridiplantae</taxon>
        <taxon>Streptophyta</taxon>
        <taxon>Embryophyta</taxon>
        <taxon>Tracheophyta</taxon>
        <taxon>Spermatophyta</taxon>
        <taxon>Magnoliopsida</taxon>
        <taxon>Liliopsida</taxon>
        <taxon>Poales</taxon>
        <taxon>Poaceae</taxon>
        <taxon>PACMAD clade</taxon>
        <taxon>Panicoideae</taxon>
        <taxon>Andropogonodae</taxon>
        <taxon>Andropogoneae</taxon>
        <taxon>Sorghinae</taxon>
        <taxon>Sorghum</taxon>
    </lineage>
</organism>
<evidence type="ECO:0000313" key="2">
    <source>
        <dbReference type="Proteomes" id="UP000807115"/>
    </source>
</evidence>
<dbReference type="EMBL" id="CM027685">
    <property type="protein sequence ID" value="KAG0525142.1"/>
    <property type="molecule type" value="Genomic_DNA"/>
</dbReference>
<evidence type="ECO:0000313" key="1">
    <source>
        <dbReference type="EMBL" id="KAG0525142.1"/>
    </source>
</evidence>
<gene>
    <name evidence="1" type="ORF">BDA96_06G030100</name>
</gene>
<accession>A0A921QQR1</accession>